<keyword evidence="2" id="KW-1185">Reference proteome</keyword>
<gene>
    <name evidence="1" type="ORF">V2H45_19890</name>
</gene>
<proteinExistence type="predicted"/>
<organism evidence="1 2">
    <name type="scientific">Tumidithrix elongata BACA0141</name>
    <dbReference type="NCBI Taxonomy" id="2716417"/>
    <lineage>
        <taxon>Bacteria</taxon>
        <taxon>Bacillati</taxon>
        <taxon>Cyanobacteriota</taxon>
        <taxon>Cyanophyceae</taxon>
        <taxon>Pseudanabaenales</taxon>
        <taxon>Pseudanabaenaceae</taxon>
        <taxon>Tumidithrix</taxon>
        <taxon>Tumidithrix elongata</taxon>
    </lineage>
</organism>
<dbReference type="Proteomes" id="UP001333818">
    <property type="component" value="Unassembled WGS sequence"/>
</dbReference>
<evidence type="ECO:0000313" key="1">
    <source>
        <dbReference type="EMBL" id="MEE3719010.1"/>
    </source>
</evidence>
<accession>A0AAW9Q700</accession>
<name>A0AAW9Q700_9CYAN</name>
<reference evidence="1" key="1">
    <citation type="submission" date="2024-01" db="EMBL/GenBank/DDBJ databases">
        <title>Bank of Algae and Cyanobacteria of the Azores (BACA) strain genomes.</title>
        <authorList>
            <person name="Luz R."/>
            <person name="Cordeiro R."/>
            <person name="Fonseca A."/>
            <person name="Goncalves V."/>
        </authorList>
    </citation>
    <scope>NUCLEOTIDE SEQUENCE</scope>
    <source>
        <strain evidence="1">BACA0141</strain>
    </source>
</reference>
<evidence type="ECO:0008006" key="3">
    <source>
        <dbReference type="Google" id="ProtNLM"/>
    </source>
</evidence>
<protein>
    <recommendedName>
        <fullName evidence="3">Lipoprotein</fullName>
    </recommendedName>
</protein>
<comment type="caution">
    <text evidence="1">The sequence shown here is derived from an EMBL/GenBank/DDBJ whole genome shotgun (WGS) entry which is preliminary data.</text>
</comment>
<sequence length="348" mass="39806">MSFLLPGCIAKQAPTVSTQSPLVAMAQEQLTTTIVQVITDSQKSSMQVGDISEIKDDKTCADIGDILIYGETGNYVVYICSEKQNSLKPAYFKIKRKYASKIFAIEEEAYLGLKEDSIVGRSGNRSIKLTLPIAKSLESDIRPSLYIAFYGKFYDPSYSRESLTRYLSTKQLVEVQKLDFWKSTAESDPQYESIKRKLEKYVEAQKNEFGSCLGGRHIYINPAKFSEIYKVGDQKYLFAFFCGANTKNPLFSYFLLDTKDDRFEVKSLSLNDKYHLQDIYRQMPPGTPTYNSNTKTLSIHQRTRDCGSLYKYRLEDEELVLQEARESREICPDNRSAIDPVLYPLVYP</sequence>
<dbReference type="EMBL" id="JAZBJZ010000106">
    <property type="protein sequence ID" value="MEE3719010.1"/>
    <property type="molecule type" value="Genomic_DNA"/>
</dbReference>
<dbReference type="AlphaFoldDB" id="A0AAW9Q700"/>
<evidence type="ECO:0000313" key="2">
    <source>
        <dbReference type="Proteomes" id="UP001333818"/>
    </source>
</evidence>